<evidence type="ECO:0000313" key="3">
    <source>
        <dbReference type="Proteomes" id="UP000298652"/>
    </source>
</evidence>
<evidence type="ECO:0000256" key="1">
    <source>
        <dbReference type="SAM" id="SignalP"/>
    </source>
</evidence>
<proteinExistence type="predicted"/>
<reference evidence="2" key="1">
    <citation type="submission" date="2019-03" db="EMBL/GenBank/DDBJ databases">
        <title>WGS assembly of Setaria viridis.</title>
        <authorList>
            <person name="Huang P."/>
            <person name="Jenkins J."/>
            <person name="Grimwood J."/>
            <person name="Barry K."/>
            <person name="Healey A."/>
            <person name="Mamidi S."/>
            <person name="Sreedasyam A."/>
            <person name="Shu S."/>
            <person name="Feldman M."/>
            <person name="Wu J."/>
            <person name="Yu Y."/>
            <person name="Chen C."/>
            <person name="Johnson J."/>
            <person name="Rokhsar D."/>
            <person name="Baxter I."/>
            <person name="Schmutz J."/>
            <person name="Brutnell T."/>
            <person name="Kellogg E."/>
        </authorList>
    </citation>
    <scope>NUCLEOTIDE SEQUENCE [LARGE SCALE GENOMIC DNA]</scope>
</reference>
<name>A0A4V6DBE2_SETVI</name>
<feature type="chain" id="PRO_5020897882" description="Secreted protein" evidence="1">
    <location>
        <begin position="25"/>
        <end position="70"/>
    </location>
</feature>
<dbReference type="Proteomes" id="UP000298652">
    <property type="component" value="Chromosome 2"/>
</dbReference>
<gene>
    <name evidence="2" type="ORF">SEVIR_2G222850v2</name>
</gene>
<accession>A0A4V6DBE2</accession>
<dbReference type="Gramene" id="TKW33276">
    <property type="protein sequence ID" value="TKW33276"/>
    <property type="gene ID" value="SEVIR_2G222850v2"/>
</dbReference>
<dbReference type="EMBL" id="CM016553">
    <property type="protein sequence ID" value="TKW33276.1"/>
    <property type="molecule type" value="Genomic_DNA"/>
</dbReference>
<sequence length="70" mass="8268">MFAYRFEIHIVTCILLLILRACLPWVPNYISNSRDECRAKKGISICNPATVQFDRRFYFCQNNTSYRAKS</sequence>
<feature type="signal peptide" evidence="1">
    <location>
        <begin position="1"/>
        <end position="24"/>
    </location>
</feature>
<dbReference type="AlphaFoldDB" id="A0A4V6DBE2"/>
<evidence type="ECO:0008006" key="4">
    <source>
        <dbReference type="Google" id="ProtNLM"/>
    </source>
</evidence>
<evidence type="ECO:0000313" key="2">
    <source>
        <dbReference type="EMBL" id="TKW33276.1"/>
    </source>
</evidence>
<organism evidence="2 3">
    <name type="scientific">Setaria viridis</name>
    <name type="common">Green bristlegrass</name>
    <name type="synonym">Setaria italica subsp. viridis</name>
    <dbReference type="NCBI Taxonomy" id="4556"/>
    <lineage>
        <taxon>Eukaryota</taxon>
        <taxon>Viridiplantae</taxon>
        <taxon>Streptophyta</taxon>
        <taxon>Embryophyta</taxon>
        <taxon>Tracheophyta</taxon>
        <taxon>Spermatophyta</taxon>
        <taxon>Magnoliopsida</taxon>
        <taxon>Liliopsida</taxon>
        <taxon>Poales</taxon>
        <taxon>Poaceae</taxon>
        <taxon>PACMAD clade</taxon>
        <taxon>Panicoideae</taxon>
        <taxon>Panicodae</taxon>
        <taxon>Paniceae</taxon>
        <taxon>Cenchrinae</taxon>
        <taxon>Setaria</taxon>
    </lineage>
</organism>
<protein>
    <recommendedName>
        <fullName evidence="4">Secreted protein</fullName>
    </recommendedName>
</protein>
<keyword evidence="1" id="KW-0732">Signal</keyword>
<keyword evidence="3" id="KW-1185">Reference proteome</keyword>